<dbReference type="RefSeq" id="WP_340605313.1">
    <property type="nucleotide sequence ID" value="NZ_JBBMXV010000005.1"/>
</dbReference>
<keyword evidence="2" id="KW-1185">Reference proteome</keyword>
<protein>
    <submittedName>
        <fullName evidence="1">Uncharacterized protein</fullName>
    </submittedName>
</protein>
<dbReference type="EMBL" id="JBHSXQ010000005">
    <property type="protein sequence ID" value="MFC6906732.1"/>
    <property type="molecule type" value="Genomic_DNA"/>
</dbReference>
<sequence length="183" mass="21738">MELGDLIDQRWKSYERKRFTKDATKSKTDDFDPEQFKHDGFNDRNAYLETYVPALADSERLEAELNNFTPPRVSSINDSPYQALVIRYGILRILIQQLDYCIEKEPLLDAMQTWQQELIDNYSEDDFSHDDDLLHLAKAGVDYGSDVDDSELHMVYSYFELHNRAHDRKDEYYTWLDSFKRLC</sequence>
<gene>
    <name evidence="1" type="ORF">ACFQGH_16180</name>
</gene>
<accession>A0ABD5V576</accession>
<proteinExistence type="predicted"/>
<reference evidence="1 2" key="1">
    <citation type="journal article" date="2019" name="Int. J. Syst. Evol. Microbiol.">
        <title>The Global Catalogue of Microorganisms (GCM) 10K type strain sequencing project: providing services to taxonomists for standard genome sequencing and annotation.</title>
        <authorList>
            <consortium name="The Broad Institute Genomics Platform"/>
            <consortium name="The Broad Institute Genome Sequencing Center for Infectious Disease"/>
            <person name="Wu L."/>
            <person name="Ma J."/>
        </authorList>
    </citation>
    <scope>NUCLEOTIDE SEQUENCE [LARGE SCALE GENOMIC DNA]</scope>
    <source>
        <strain evidence="1 2">CGMCC 1.3240</strain>
    </source>
</reference>
<organism evidence="1 2">
    <name type="scientific">Halalkalicoccus tibetensis</name>
    <dbReference type="NCBI Taxonomy" id="175632"/>
    <lineage>
        <taxon>Archaea</taxon>
        <taxon>Methanobacteriati</taxon>
        <taxon>Methanobacteriota</taxon>
        <taxon>Stenosarchaea group</taxon>
        <taxon>Halobacteria</taxon>
        <taxon>Halobacteriales</taxon>
        <taxon>Halococcaceae</taxon>
        <taxon>Halalkalicoccus</taxon>
    </lineage>
</organism>
<dbReference type="Proteomes" id="UP001596312">
    <property type="component" value="Unassembled WGS sequence"/>
</dbReference>
<name>A0ABD5V576_9EURY</name>
<dbReference type="AlphaFoldDB" id="A0ABD5V576"/>
<comment type="caution">
    <text evidence="1">The sequence shown here is derived from an EMBL/GenBank/DDBJ whole genome shotgun (WGS) entry which is preliminary data.</text>
</comment>
<evidence type="ECO:0000313" key="2">
    <source>
        <dbReference type="Proteomes" id="UP001596312"/>
    </source>
</evidence>
<evidence type="ECO:0000313" key="1">
    <source>
        <dbReference type="EMBL" id="MFC6906732.1"/>
    </source>
</evidence>